<dbReference type="PROSITE" id="PS50088">
    <property type="entry name" value="ANK_REPEAT"/>
    <property type="match status" value="1"/>
</dbReference>
<dbReference type="PROSITE" id="PS50174">
    <property type="entry name" value="G_PATCH"/>
    <property type="match status" value="1"/>
</dbReference>
<dbReference type="PANTHER" id="PTHR33240">
    <property type="entry name" value="OS08G0508500 PROTEIN"/>
    <property type="match status" value="1"/>
</dbReference>
<protein>
    <recommendedName>
        <fullName evidence="2">G-patch domain-containing protein</fullName>
    </recommendedName>
</protein>
<gene>
    <name evidence="3" type="ORF">CR513_26189</name>
</gene>
<dbReference type="CDD" id="cd00303">
    <property type="entry name" value="retropepsin_like"/>
    <property type="match status" value="1"/>
</dbReference>
<evidence type="ECO:0000313" key="4">
    <source>
        <dbReference type="Proteomes" id="UP000257109"/>
    </source>
</evidence>
<dbReference type="AlphaFoldDB" id="A0A371GMI5"/>
<dbReference type="InterPro" id="IPR021109">
    <property type="entry name" value="Peptidase_aspartic_dom_sf"/>
</dbReference>
<keyword evidence="1" id="KW-0040">ANK repeat</keyword>
<feature type="non-terminal residue" evidence="3">
    <location>
        <position position="1"/>
    </location>
</feature>
<evidence type="ECO:0000256" key="1">
    <source>
        <dbReference type="PROSITE-ProRule" id="PRU00023"/>
    </source>
</evidence>
<dbReference type="Gene3D" id="2.40.70.10">
    <property type="entry name" value="Acid Proteases"/>
    <property type="match status" value="1"/>
</dbReference>
<dbReference type="GO" id="GO:0003676">
    <property type="term" value="F:nucleic acid binding"/>
    <property type="evidence" value="ECO:0007669"/>
    <property type="project" value="InterPro"/>
</dbReference>
<dbReference type="Proteomes" id="UP000257109">
    <property type="component" value="Unassembled WGS sequence"/>
</dbReference>
<dbReference type="InterPro" id="IPR002110">
    <property type="entry name" value="Ankyrin_rpt"/>
</dbReference>
<feature type="repeat" description="ANK" evidence="1">
    <location>
        <begin position="24"/>
        <end position="56"/>
    </location>
</feature>
<dbReference type="OrthoDB" id="1300148at2759"/>
<dbReference type="EMBL" id="QJKJ01005037">
    <property type="protein sequence ID" value="RDX91779.1"/>
    <property type="molecule type" value="Genomic_DNA"/>
</dbReference>
<reference evidence="3" key="1">
    <citation type="submission" date="2018-05" db="EMBL/GenBank/DDBJ databases">
        <title>Draft genome of Mucuna pruriens seed.</title>
        <authorList>
            <person name="Nnadi N.E."/>
            <person name="Vos R."/>
            <person name="Hasami M.H."/>
            <person name="Devisetty U.K."/>
            <person name="Aguiy J.C."/>
        </authorList>
    </citation>
    <scope>NUCLEOTIDE SEQUENCE [LARGE SCALE GENOMIC DNA]</scope>
    <source>
        <strain evidence="3">JCA_2017</strain>
    </source>
</reference>
<dbReference type="SUPFAM" id="SSF50630">
    <property type="entry name" value="Acid proteases"/>
    <property type="match status" value="1"/>
</dbReference>
<evidence type="ECO:0000313" key="3">
    <source>
        <dbReference type="EMBL" id="RDX91779.1"/>
    </source>
</evidence>
<dbReference type="Pfam" id="PF01585">
    <property type="entry name" value="G-patch"/>
    <property type="match status" value="1"/>
</dbReference>
<dbReference type="SMART" id="SM00443">
    <property type="entry name" value="G_patch"/>
    <property type="match status" value="1"/>
</dbReference>
<dbReference type="PROSITE" id="PS50297">
    <property type="entry name" value="ANK_REP_REGION"/>
    <property type="match status" value="1"/>
</dbReference>
<feature type="domain" description="G-patch" evidence="2">
    <location>
        <begin position="144"/>
        <end position="190"/>
    </location>
</feature>
<name>A0A371GMI5_MUCPR</name>
<accession>A0A371GMI5</accession>
<organism evidence="3 4">
    <name type="scientific">Mucuna pruriens</name>
    <name type="common">Velvet bean</name>
    <name type="synonym">Dolichos pruriens</name>
    <dbReference type="NCBI Taxonomy" id="157652"/>
    <lineage>
        <taxon>Eukaryota</taxon>
        <taxon>Viridiplantae</taxon>
        <taxon>Streptophyta</taxon>
        <taxon>Embryophyta</taxon>
        <taxon>Tracheophyta</taxon>
        <taxon>Spermatophyta</taxon>
        <taxon>Magnoliopsida</taxon>
        <taxon>eudicotyledons</taxon>
        <taxon>Gunneridae</taxon>
        <taxon>Pentapetalae</taxon>
        <taxon>rosids</taxon>
        <taxon>fabids</taxon>
        <taxon>Fabales</taxon>
        <taxon>Fabaceae</taxon>
        <taxon>Papilionoideae</taxon>
        <taxon>50 kb inversion clade</taxon>
        <taxon>NPAAA clade</taxon>
        <taxon>indigoferoid/millettioid clade</taxon>
        <taxon>Phaseoleae</taxon>
        <taxon>Mucuna</taxon>
    </lineage>
</organism>
<dbReference type="PANTHER" id="PTHR33240:SF15">
    <property type="entry name" value="GAG-PRO-LIKE PROTEIN"/>
    <property type="match status" value="1"/>
</dbReference>
<keyword evidence="4" id="KW-1185">Reference proteome</keyword>
<comment type="caution">
    <text evidence="3">The sequence shown here is derived from an EMBL/GenBank/DDBJ whole genome shotgun (WGS) entry which is preliminary data.</text>
</comment>
<proteinExistence type="predicted"/>
<dbReference type="InterPro" id="IPR000467">
    <property type="entry name" value="G_patch_dom"/>
</dbReference>
<evidence type="ECO:0000259" key="2">
    <source>
        <dbReference type="PROSITE" id="PS50174"/>
    </source>
</evidence>
<sequence>MVNNLTNKRCLTFSEEEVPKEGRRHNQPLHISVKCGEYLIARVLIDNGSSLNVLPKSTLDKLCSINSQLRTNSVVIRAFDGSKREVIGEITLPIYVGPTMFNTVFQLMDICPAYSCLLGRPWIHTASAALEIANSENISFTSTMEKMAIRVMIKEGYQPGKGLGPHLNGIPTPIMVQENKGRTRLGYRGDDQGEYIALVEIEKWIEQEKPKFQPWAEELESVNLGDEKEKKEVKVGKQMPLDLRIELIELLKEYFDIFAWSYRDMSGLNREIVEHKLPLLPNATPVRQQL</sequence>